<dbReference type="Proteomes" id="UP000276407">
    <property type="component" value="Chromosome 1"/>
</dbReference>
<sequence>MQKNVLVKRGFKNKSKHFDPIPFLVKNLLFMKPSIYTDGPLPDLSGTYTITITESFLKAVPAKISIEQNEADIKVSLDLKKQNETDSSPKTLNGKITERNRHHVIVEFENGTWERYVFTEGRFSGHAFLLENS</sequence>
<dbReference type="KEGG" id="lkm:EFP84_00375"/>
<accession>A0AAD0UJP9</accession>
<reference evidence="1 2" key="1">
    <citation type="submission" date="2018-11" db="EMBL/GenBank/DDBJ databases">
        <title>Complete genome sequence of Leptospira kmetyi isolate LS 001/16 from soil sample associated with a leptospirosis patient in Kelantan.</title>
        <authorList>
            <person name="Muhammad Yusoff F."/>
            <person name="Muhammad Yusoff S."/>
            <person name="Ahmad M.N."/>
            <person name="Yusof N.Y."/>
            <person name="Aziah I."/>
        </authorList>
    </citation>
    <scope>NUCLEOTIDE SEQUENCE [LARGE SCALE GENOMIC DNA]</scope>
    <source>
        <strain evidence="1 2">LS 001/16</strain>
    </source>
</reference>
<protein>
    <submittedName>
        <fullName evidence="1">Uncharacterized protein</fullName>
    </submittedName>
</protein>
<organism evidence="1 2">
    <name type="scientific">Leptospira kmetyi</name>
    <dbReference type="NCBI Taxonomy" id="408139"/>
    <lineage>
        <taxon>Bacteria</taxon>
        <taxon>Pseudomonadati</taxon>
        <taxon>Spirochaetota</taxon>
        <taxon>Spirochaetia</taxon>
        <taxon>Leptospirales</taxon>
        <taxon>Leptospiraceae</taxon>
        <taxon>Leptospira</taxon>
    </lineage>
</organism>
<name>A0AAD0UJP9_9LEPT</name>
<dbReference type="EMBL" id="CP033614">
    <property type="protein sequence ID" value="AYV54106.1"/>
    <property type="molecule type" value="Genomic_DNA"/>
</dbReference>
<gene>
    <name evidence="1" type="ORF">EFP84_00375</name>
</gene>
<proteinExistence type="predicted"/>
<dbReference type="AlphaFoldDB" id="A0AAD0UJP9"/>
<evidence type="ECO:0000313" key="2">
    <source>
        <dbReference type="Proteomes" id="UP000276407"/>
    </source>
</evidence>
<evidence type="ECO:0000313" key="1">
    <source>
        <dbReference type="EMBL" id="AYV54106.1"/>
    </source>
</evidence>